<evidence type="ECO:0000256" key="1">
    <source>
        <dbReference type="ARBA" id="ARBA00022679"/>
    </source>
</evidence>
<dbReference type="GO" id="GO:0044209">
    <property type="term" value="P:AMP salvage"/>
    <property type="evidence" value="ECO:0007669"/>
    <property type="project" value="UniProtKB-UniRule"/>
</dbReference>
<dbReference type="EMBL" id="UPXX01000031">
    <property type="protein sequence ID" value="VBB46197.1"/>
    <property type="molecule type" value="Genomic_DNA"/>
</dbReference>
<feature type="binding site" evidence="5">
    <location>
        <position position="92"/>
    </location>
    <ligand>
        <name>AMP</name>
        <dbReference type="ChEBI" id="CHEBI:456215"/>
    </ligand>
</feature>
<feature type="binding site" evidence="5">
    <location>
        <position position="162"/>
    </location>
    <ligand>
        <name>AMP</name>
        <dbReference type="ChEBI" id="CHEBI:456215"/>
    </ligand>
</feature>
<dbReference type="HAMAP" id="MF_00235">
    <property type="entry name" value="Adenylate_kinase_Adk"/>
    <property type="match status" value="1"/>
</dbReference>
<feature type="binding site" evidence="5">
    <location>
        <position position="212"/>
    </location>
    <ligand>
        <name>ATP</name>
        <dbReference type="ChEBI" id="CHEBI:30616"/>
    </ligand>
</feature>
<protein>
    <recommendedName>
        <fullName evidence="5 7">Adenylate kinase</fullName>
        <shortName evidence="5">AK</shortName>
        <ecNumber evidence="5 7">2.7.4.3</ecNumber>
    </recommendedName>
    <alternativeName>
        <fullName evidence="5">ATP-AMP transphosphorylase</fullName>
    </alternativeName>
    <alternativeName>
        <fullName evidence="5">ATP:AMP phosphotransferase</fullName>
    </alternativeName>
    <alternativeName>
        <fullName evidence="5">Adenylate monophosphate kinase</fullName>
    </alternativeName>
</protein>
<evidence type="ECO:0000256" key="3">
    <source>
        <dbReference type="ARBA" id="ARBA00022741"/>
    </source>
</evidence>
<dbReference type="PRINTS" id="PR00094">
    <property type="entry name" value="ADENYLTKNASE"/>
</dbReference>
<organism evidence="8">
    <name type="scientific">Uncultured Desulfatiglans sp</name>
    <dbReference type="NCBI Taxonomy" id="1748965"/>
    <lineage>
        <taxon>Bacteria</taxon>
        <taxon>Pseudomonadati</taxon>
        <taxon>Thermodesulfobacteriota</taxon>
        <taxon>Desulfobacteria</taxon>
        <taxon>Desulfatiglandales</taxon>
        <taxon>Desulfatiglandaceae</taxon>
        <taxon>Desulfatiglans</taxon>
        <taxon>environmental samples</taxon>
    </lineage>
</organism>
<comment type="domain">
    <text evidence="5">Consists of three domains, a large central CORE domain and two small peripheral domains, NMPbind and LID, which undergo movements during catalysis. The LID domain closes over the site of phosphoryl transfer upon ATP binding. Assembling and dissambling the active center during each catalytic cycle provides an effective means to prevent ATP hydrolysis.</text>
</comment>
<keyword evidence="2 5" id="KW-0545">Nucleotide biosynthesis</keyword>
<comment type="function">
    <text evidence="5">Catalyzes the reversible transfer of the terminal phosphate group between ATP and AMP. Plays an important role in cellular energy homeostasis and in adenine nucleotide metabolism.</text>
</comment>
<dbReference type="PANTHER" id="PTHR23359">
    <property type="entry name" value="NUCLEOTIDE KINASE"/>
    <property type="match status" value="1"/>
</dbReference>
<evidence type="ECO:0000256" key="6">
    <source>
        <dbReference type="RuleBase" id="RU003330"/>
    </source>
</evidence>
<feature type="binding site" evidence="5">
    <location>
        <position position="31"/>
    </location>
    <ligand>
        <name>AMP</name>
        <dbReference type="ChEBI" id="CHEBI:456215"/>
    </ligand>
</feature>
<evidence type="ECO:0000313" key="8">
    <source>
        <dbReference type="EMBL" id="VBB46197.1"/>
    </source>
</evidence>
<keyword evidence="5 7" id="KW-0067">ATP-binding</keyword>
<dbReference type="Gene3D" id="3.40.50.300">
    <property type="entry name" value="P-loop containing nucleotide triphosphate hydrolases"/>
    <property type="match status" value="1"/>
</dbReference>
<dbReference type="PROSITE" id="PS00113">
    <property type="entry name" value="ADENYLATE_KINASE"/>
    <property type="match status" value="1"/>
</dbReference>
<dbReference type="InterPro" id="IPR000850">
    <property type="entry name" value="Adenylat/UMP-CMP_kin"/>
</dbReference>
<feature type="binding site" evidence="5">
    <location>
        <begin position="10"/>
        <end position="15"/>
    </location>
    <ligand>
        <name>ATP</name>
        <dbReference type="ChEBI" id="CHEBI:30616"/>
    </ligand>
</feature>
<dbReference type="AlphaFoldDB" id="A0A653ADV5"/>
<dbReference type="GO" id="GO:0005524">
    <property type="term" value="F:ATP binding"/>
    <property type="evidence" value="ECO:0007669"/>
    <property type="project" value="UniProtKB-UniRule"/>
</dbReference>
<feature type="binding site" evidence="5">
    <location>
        <position position="174"/>
    </location>
    <ligand>
        <name>AMP</name>
        <dbReference type="ChEBI" id="CHEBI:456215"/>
    </ligand>
</feature>
<dbReference type="Pfam" id="PF00406">
    <property type="entry name" value="ADK"/>
    <property type="match status" value="1"/>
</dbReference>
<comment type="subunit">
    <text evidence="5 7">Monomer.</text>
</comment>
<dbReference type="GO" id="GO:0005737">
    <property type="term" value="C:cytoplasm"/>
    <property type="evidence" value="ECO:0007669"/>
    <property type="project" value="UniProtKB-SubCell"/>
</dbReference>
<dbReference type="GO" id="GO:0004017">
    <property type="term" value="F:AMP kinase activity"/>
    <property type="evidence" value="ECO:0007669"/>
    <property type="project" value="UniProtKB-UniRule"/>
</dbReference>
<evidence type="ECO:0000256" key="2">
    <source>
        <dbReference type="ARBA" id="ARBA00022727"/>
    </source>
</evidence>
<keyword evidence="1 5" id="KW-0808">Transferase</keyword>
<evidence type="ECO:0000256" key="5">
    <source>
        <dbReference type="HAMAP-Rule" id="MF_00235"/>
    </source>
</evidence>
<gene>
    <name evidence="5 8" type="primary">adk</name>
    <name evidence="8" type="ORF">TRIP_B40115</name>
</gene>
<comment type="subcellular location">
    <subcellularLocation>
        <location evidence="5 7">Cytoplasm</location>
    </subcellularLocation>
</comment>
<evidence type="ECO:0000256" key="4">
    <source>
        <dbReference type="ARBA" id="ARBA00022777"/>
    </source>
</evidence>
<evidence type="ECO:0000256" key="7">
    <source>
        <dbReference type="RuleBase" id="RU003331"/>
    </source>
</evidence>
<accession>A0A653ADV5</accession>
<comment type="catalytic activity">
    <reaction evidence="5 7">
        <text>AMP + ATP = 2 ADP</text>
        <dbReference type="Rhea" id="RHEA:12973"/>
        <dbReference type="ChEBI" id="CHEBI:30616"/>
        <dbReference type="ChEBI" id="CHEBI:456215"/>
        <dbReference type="ChEBI" id="CHEBI:456216"/>
        <dbReference type="EC" id="2.7.4.3"/>
    </reaction>
</comment>
<name>A0A653ADV5_UNCDX</name>
<dbReference type="UniPathway" id="UPA00588">
    <property type="reaction ID" value="UER00649"/>
</dbReference>
<comment type="pathway">
    <text evidence="5">Purine metabolism; AMP biosynthesis via salvage pathway; AMP from ADP: step 1/1.</text>
</comment>
<keyword evidence="4 5" id="KW-0418">Kinase</keyword>
<dbReference type="SUPFAM" id="SSF52540">
    <property type="entry name" value="P-loop containing nucleoside triphosphate hydrolases"/>
    <property type="match status" value="1"/>
</dbReference>
<comment type="similarity">
    <text evidence="5 6">Belongs to the adenylate kinase family.</text>
</comment>
<reference evidence="8" key="1">
    <citation type="submission" date="2018-07" db="EMBL/GenBank/DDBJ databases">
        <authorList>
            <consortium name="Genoscope - CEA"/>
            <person name="William W."/>
        </authorList>
    </citation>
    <scope>NUCLEOTIDE SEQUENCE</scope>
    <source>
        <strain evidence="8">IK1</strain>
    </source>
</reference>
<feature type="region of interest" description="NMP" evidence="5">
    <location>
        <begin position="30"/>
        <end position="59"/>
    </location>
</feature>
<feature type="binding site" evidence="5">
    <location>
        <begin position="57"/>
        <end position="59"/>
    </location>
    <ligand>
        <name>AMP</name>
        <dbReference type="ChEBI" id="CHEBI:456215"/>
    </ligand>
</feature>
<dbReference type="CDD" id="cd01428">
    <property type="entry name" value="ADK"/>
    <property type="match status" value="1"/>
</dbReference>
<feature type="binding site" evidence="5">
    <location>
        <position position="36"/>
    </location>
    <ligand>
        <name>AMP</name>
        <dbReference type="ChEBI" id="CHEBI:456215"/>
    </ligand>
</feature>
<dbReference type="InterPro" id="IPR027417">
    <property type="entry name" value="P-loop_NTPase"/>
</dbReference>
<comment type="caution">
    <text evidence="5">Lacks conserved residue(s) required for the propagation of feature annotation.</text>
</comment>
<keyword evidence="5" id="KW-0963">Cytoplasm</keyword>
<proteinExistence type="inferred from homology"/>
<keyword evidence="3 5" id="KW-0547">Nucleotide-binding</keyword>
<sequence length="227" mass="25191">MKILFFGPNGSGKGTQGAIVKEKFGIPHIETGVIFRDNIGRGTDLGKEAKGYIDRGELVPDSITIPMILSRLKEPDCKNGWLLDGFPRNLTQAQELDKALGAEKIDLDIVIEMVLDRQIAKNRIMGRRLCVNDNNHPNNIFIDAIKPNGDKCRVCGGDLKTRSDDQDEEAIDQRHNIYYDEKTGTMAAILFYKKLSAERGGKPRIIELDGRPGVKEVSADLLSQLGK</sequence>
<dbReference type="InterPro" id="IPR033690">
    <property type="entry name" value="Adenylat_kinase_CS"/>
</dbReference>
<feature type="binding site" evidence="5">
    <location>
        <begin position="85"/>
        <end position="88"/>
    </location>
    <ligand>
        <name>AMP</name>
        <dbReference type="ChEBI" id="CHEBI:456215"/>
    </ligand>
</feature>
<feature type="binding site" evidence="5">
    <location>
        <position position="127"/>
    </location>
    <ligand>
        <name>ATP</name>
        <dbReference type="ChEBI" id="CHEBI:30616"/>
    </ligand>
</feature>
<dbReference type="NCBIfam" id="NF011102">
    <property type="entry name" value="PRK14529.1"/>
    <property type="match status" value="1"/>
</dbReference>
<dbReference type="EC" id="2.7.4.3" evidence="5 7"/>